<keyword evidence="1" id="KW-0812">Transmembrane</keyword>
<evidence type="ECO:0000313" key="4">
    <source>
        <dbReference type="Proteomes" id="UP000003656"/>
    </source>
</evidence>
<dbReference type="GO" id="GO:0016757">
    <property type="term" value="F:glycosyltransferase activity"/>
    <property type="evidence" value="ECO:0007669"/>
    <property type="project" value="InterPro"/>
</dbReference>
<organism evidence="2 4">
    <name type="scientific">Bifidobacterium gallicum DSM 20093 = LMG 11596</name>
    <dbReference type="NCBI Taxonomy" id="561180"/>
    <lineage>
        <taxon>Bacteria</taxon>
        <taxon>Bacillati</taxon>
        <taxon>Actinomycetota</taxon>
        <taxon>Actinomycetes</taxon>
        <taxon>Bifidobacteriales</taxon>
        <taxon>Bifidobacteriaceae</taxon>
        <taxon>Bifidobacterium</taxon>
    </lineage>
</organism>
<dbReference type="EMBL" id="ABXB03000001">
    <property type="protein sequence ID" value="EFA23918.1"/>
    <property type="molecule type" value="Genomic_DNA"/>
</dbReference>
<reference evidence="3 5" key="2">
    <citation type="submission" date="2014-03" db="EMBL/GenBank/DDBJ databases">
        <title>Genomics of Bifidobacteria.</title>
        <authorList>
            <person name="Ventura M."/>
            <person name="Milani C."/>
            <person name="Lugli G.A."/>
        </authorList>
    </citation>
    <scope>NUCLEOTIDE SEQUENCE [LARGE SCALE GENOMIC DNA]</scope>
    <source>
        <strain evidence="3 5">LMG 11596</strain>
    </source>
</reference>
<dbReference type="SUPFAM" id="SSF53448">
    <property type="entry name" value="Nucleotide-diphospho-sugar transferases"/>
    <property type="match status" value="1"/>
</dbReference>
<sequence length="317" mass="36855">MNDAKVKIVDYLHKVSNVLRRNWKEFQSARKHIGFSIAMYGLVFHLFGVMGKRYYQKLEQCAYERYIIPIHYDDNAQLWENIPQKGPIWVFWWQGLDACDIPLVNACISSVQRHAAGRDVIIVSKYNYKNYITIDDIIIEKFNRGGIPVTQLSDIIRMALLSQRGGIWLDATVYLTQDIPESLSEYPFYSSQSYRAVPEAHWTIYFMGCGKGNPLCSLVYQAFINMYKDLDDNPEYFMLDVFLMAAYRHYANVRKYLDAVPVNNPERFALGDQLNKPLSSLVLPQEEYINKLTYKRAFKMSADNEPTVYNALLKGEL</sequence>
<name>D1NRS9_9BIFI</name>
<keyword evidence="1" id="KW-0472">Membrane</keyword>
<evidence type="ECO:0000256" key="1">
    <source>
        <dbReference type="SAM" id="Phobius"/>
    </source>
</evidence>
<evidence type="ECO:0000313" key="2">
    <source>
        <dbReference type="EMBL" id="EFA23918.1"/>
    </source>
</evidence>
<dbReference type="Proteomes" id="UP000003656">
    <property type="component" value="Unassembled WGS sequence"/>
</dbReference>
<keyword evidence="1" id="KW-1133">Transmembrane helix</keyword>
<dbReference type="Proteomes" id="UP000029074">
    <property type="component" value="Unassembled WGS sequence"/>
</dbReference>
<dbReference type="InterPro" id="IPR029044">
    <property type="entry name" value="Nucleotide-diphossugar_trans"/>
</dbReference>
<dbReference type="eggNOG" id="COG3774">
    <property type="taxonomic scope" value="Bacteria"/>
</dbReference>
<accession>D1NRS9</accession>
<protein>
    <submittedName>
        <fullName evidence="2">Capsular polysaccharide synthesis protein</fullName>
    </submittedName>
    <submittedName>
        <fullName evidence="3">Putative polysaccharide biosynthesis protein</fullName>
    </submittedName>
</protein>
<dbReference type="Pfam" id="PF05704">
    <property type="entry name" value="Caps_synth"/>
    <property type="match status" value="1"/>
</dbReference>
<dbReference type="InterPro" id="IPR008441">
    <property type="entry name" value="AfumC-like_glycosyl_Trfase"/>
</dbReference>
<proteinExistence type="predicted"/>
<comment type="caution">
    <text evidence="2">The sequence shown here is derived from an EMBL/GenBank/DDBJ whole genome shotgun (WGS) entry which is preliminary data.</text>
</comment>
<dbReference type="EMBL" id="JGYW01000004">
    <property type="protein sequence ID" value="KFI59105.1"/>
    <property type="molecule type" value="Genomic_DNA"/>
</dbReference>
<dbReference type="STRING" id="561180.BIFGAL_03028"/>
<dbReference type="Gene3D" id="3.90.550.20">
    <property type="match status" value="1"/>
</dbReference>
<dbReference type="RefSeq" id="WP_006294444.1">
    <property type="nucleotide sequence ID" value="NZ_ABXB03000001.1"/>
</dbReference>
<evidence type="ECO:0000313" key="5">
    <source>
        <dbReference type="Proteomes" id="UP000029074"/>
    </source>
</evidence>
<dbReference type="OrthoDB" id="9802881at2"/>
<evidence type="ECO:0000313" key="3">
    <source>
        <dbReference type="EMBL" id="KFI59105.1"/>
    </source>
</evidence>
<feature type="transmembrane region" description="Helical" evidence="1">
    <location>
        <begin position="32"/>
        <end position="50"/>
    </location>
</feature>
<gene>
    <name evidence="3" type="ORF">BGLCM_0690</name>
    <name evidence="2" type="ORF">BIFGAL_03028</name>
</gene>
<keyword evidence="5" id="KW-1185">Reference proteome</keyword>
<dbReference type="AlphaFoldDB" id="D1NRS9"/>
<reference evidence="2 4" key="1">
    <citation type="submission" date="2009-11" db="EMBL/GenBank/DDBJ databases">
        <authorList>
            <person name="Weinstock G."/>
            <person name="Sodergren E."/>
            <person name="Clifton S."/>
            <person name="Fulton L."/>
            <person name="Fulton B."/>
            <person name="Courtney L."/>
            <person name="Fronick C."/>
            <person name="Harrison M."/>
            <person name="Strong C."/>
            <person name="Farmer C."/>
            <person name="Delahaunty K."/>
            <person name="Markovic C."/>
            <person name="Hall O."/>
            <person name="Minx P."/>
            <person name="Tomlinson C."/>
            <person name="Mitreva M."/>
            <person name="Nelson J."/>
            <person name="Hou S."/>
            <person name="Wollam A."/>
            <person name="Pepin K.H."/>
            <person name="Johnson M."/>
            <person name="Bhonagiri V."/>
            <person name="Nash W.E."/>
            <person name="Warren W."/>
            <person name="Chinwalla A."/>
            <person name="Mardis E.R."/>
            <person name="Wilson R.K."/>
        </authorList>
    </citation>
    <scope>NUCLEOTIDE SEQUENCE [LARGE SCALE GENOMIC DNA]</scope>
    <source>
        <strain evidence="2 4">DSM 20093</strain>
    </source>
</reference>